<proteinExistence type="predicted"/>
<name>A0ACB6S6C0_9PLEO</name>
<comment type="caution">
    <text evidence="1">The sequence shown here is derived from an EMBL/GenBank/DDBJ whole genome shotgun (WGS) entry which is preliminary data.</text>
</comment>
<dbReference type="Proteomes" id="UP000799754">
    <property type="component" value="Unassembled WGS sequence"/>
</dbReference>
<evidence type="ECO:0000313" key="1">
    <source>
        <dbReference type="EMBL" id="KAF2629826.1"/>
    </source>
</evidence>
<reference evidence="1" key="1">
    <citation type="journal article" date="2020" name="Stud. Mycol.">
        <title>101 Dothideomycetes genomes: a test case for predicting lifestyles and emergence of pathogens.</title>
        <authorList>
            <person name="Haridas S."/>
            <person name="Albert R."/>
            <person name="Binder M."/>
            <person name="Bloem J."/>
            <person name="Labutti K."/>
            <person name="Salamov A."/>
            <person name="Andreopoulos B."/>
            <person name="Baker S."/>
            <person name="Barry K."/>
            <person name="Bills G."/>
            <person name="Bluhm B."/>
            <person name="Cannon C."/>
            <person name="Castanera R."/>
            <person name="Culley D."/>
            <person name="Daum C."/>
            <person name="Ezra D."/>
            <person name="Gonzalez J."/>
            <person name="Henrissat B."/>
            <person name="Kuo A."/>
            <person name="Liang C."/>
            <person name="Lipzen A."/>
            <person name="Lutzoni F."/>
            <person name="Magnuson J."/>
            <person name="Mondo S."/>
            <person name="Nolan M."/>
            <person name="Ohm R."/>
            <person name="Pangilinan J."/>
            <person name="Park H.-J."/>
            <person name="Ramirez L."/>
            <person name="Alfaro M."/>
            <person name="Sun H."/>
            <person name="Tritt A."/>
            <person name="Yoshinaga Y."/>
            <person name="Zwiers L.-H."/>
            <person name="Turgeon B."/>
            <person name="Goodwin S."/>
            <person name="Spatafora J."/>
            <person name="Crous P."/>
            <person name="Grigoriev I."/>
        </authorList>
    </citation>
    <scope>NUCLEOTIDE SEQUENCE</scope>
    <source>
        <strain evidence="1">CBS 525.71</strain>
    </source>
</reference>
<gene>
    <name evidence="1" type="ORF">BU25DRAFT_364158</name>
</gene>
<dbReference type="EMBL" id="MU006709">
    <property type="protein sequence ID" value="KAF2629826.1"/>
    <property type="molecule type" value="Genomic_DNA"/>
</dbReference>
<sequence>MGNKNRKQVHAYNPNEIERLRCVPLPAKLKCNMCLKNYNQANFSQKQLTDVRWQVSRSGRITTNPKCSKCTGGQLVEIECVMCHKTKGLEGYAKVQRKKPDDATCYDCMEIQVSREPVDEVRYEDPTKAFITTESSGGSYPDYWSSASSTRDTTSSAGDWEDTESTDGGRRRHEGGGIDLSEHFQHALSVSGEVSDTLIDSEFSYKPANDTKPGTWSEVAGTKSWHTGTETASSVRSGFDPNRYGRPGARSVSDSVHSFNSSIAERSQSDSGQVEMKGNFAKIKAYKAPPQDDPFNSDEEDEKESSSDDEADYSDDDTVI</sequence>
<organism evidence="1 2">
    <name type="scientific">Macroventuria anomochaeta</name>
    <dbReference type="NCBI Taxonomy" id="301207"/>
    <lineage>
        <taxon>Eukaryota</taxon>
        <taxon>Fungi</taxon>
        <taxon>Dikarya</taxon>
        <taxon>Ascomycota</taxon>
        <taxon>Pezizomycotina</taxon>
        <taxon>Dothideomycetes</taxon>
        <taxon>Pleosporomycetidae</taxon>
        <taxon>Pleosporales</taxon>
        <taxon>Pleosporineae</taxon>
        <taxon>Didymellaceae</taxon>
        <taxon>Macroventuria</taxon>
    </lineage>
</organism>
<keyword evidence="2" id="KW-1185">Reference proteome</keyword>
<accession>A0ACB6S6C0</accession>
<protein>
    <submittedName>
        <fullName evidence="1">Uncharacterized protein</fullName>
    </submittedName>
</protein>
<evidence type="ECO:0000313" key="2">
    <source>
        <dbReference type="Proteomes" id="UP000799754"/>
    </source>
</evidence>